<name>A0A1T5EK11_9SPHN</name>
<evidence type="ECO:0000313" key="3">
    <source>
        <dbReference type="Proteomes" id="UP000190044"/>
    </source>
</evidence>
<evidence type="ECO:0000256" key="1">
    <source>
        <dbReference type="SAM" id="Phobius"/>
    </source>
</evidence>
<reference evidence="3" key="1">
    <citation type="submission" date="2017-02" db="EMBL/GenBank/DDBJ databases">
        <authorList>
            <person name="Varghese N."/>
            <person name="Submissions S."/>
        </authorList>
    </citation>
    <scope>NUCLEOTIDE SEQUENCE [LARGE SCALE GENOMIC DNA]</scope>
    <source>
        <strain evidence="3">R11H</strain>
    </source>
</reference>
<keyword evidence="1" id="KW-0812">Transmembrane</keyword>
<dbReference type="EMBL" id="FUYP01000022">
    <property type="protein sequence ID" value="SKB84010.1"/>
    <property type="molecule type" value="Genomic_DNA"/>
</dbReference>
<organism evidence="2 3">
    <name type="scientific">Sphingopyxis flava</name>
    <dbReference type="NCBI Taxonomy" id="1507287"/>
    <lineage>
        <taxon>Bacteria</taxon>
        <taxon>Pseudomonadati</taxon>
        <taxon>Pseudomonadota</taxon>
        <taxon>Alphaproteobacteria</taxon>
        <taxon>Sphingomonadales</taxon>
        <taxon>Sphingomonadaceae</taxon>
        <taxon>Sphingopyxis</taxon>
    </lineage>
</organism>
<dbReference type="AlphaFoldDB" id="A0A1T5EK11"/>
<evidence type="ECO:0000313" key="2">
    <source>
        <dbReference type="EMBL" id="SKB84010.1"/>
    </source>
</evidence>
<accession>A0A1T5EK11</accession>
<keyword evidence="1" id="KW-0472">Membrane</keyword>
<keyword evidence="3" id="KW-1185">Reference proteome</keyword>
<proteinExistence type="predicted"/>
<feature type="transmembrane region" description="Helical" evidence="1">
    <location>
        <begin position="32"/>
        <end position="51"/>
    </location>
</feature>
<keyword evidence="1" id="KW-1133">Transmembrane helix</keyword>
<feature type="transmembrane region" description="Helical" evidence="1">
    <location>
        <begin position="71"/>
        <end position="90"/>
    </location>
</feature>
<gene>
    <name evidence="2" type="ORF">SAMN06295937_102238</name>
</gene>
<protein>
    <submittedName>
        <fullName evidence="2">Uncharacterized protein</fullName>
    </submittedName>
</protein>
<dbReference type="Proteomes" id="UP000190044">
    <property type="component" value="Unassembled WGS sequence"/>
</dbReference>
<sequence length="99" mass="10251">MVGLLCVGRALGYPMPMSDGGYKGGATVEGRWGCIASAILGVPVFMFLLLADALGDCAPDTTCKKGFLTQVLLPTAIVAIGVGLLVRWAVKAAKRNNPD</sequence>